<feature type="compositionally biased region" description="Polar residues" evidence="7">
    <location>
        <begin position="287"/>
        <end position="300"/>
    </location>
</feature>
<keyword evidence="11" id="KW-1185">Reference proteome</keyword>
<evidence type="ECO:0000256" key="5">
    <source>
        <dbReference type="ARBA" id="ARBA00023163"/>
    </source>
</evidence>
<feature type="domain" description="HTH myb-type" evidence="9">
    <location>
        <begin position="484"/>
        <end position="534"/>
    </location>
</feature>
<dbReference type="SMART" id="SM00717">
    <property type="entry name" value="SANT"/>
    <property type="match status" value="3"/>
</dbReference>
<proteinExistence type="predicted"/>
<feature type="compositionally biased region" description="Polar residues" evidence="7">
    <location>
        <begin position="312"/>
        <end position="322"/>
    </location>
</feature>
<keyword evidence="2" id="KW-0677">Repeat</keyword>
<dbReference type="Proteomes" id="UP001516023">
    <property type="component" value="Unassembled WGS sequence"/>
</dbReference>
<protein>
    <submittedName>
        <fullName evidence="10">Uncharacterized protein</fullName>
    </submittedName>
</protein>
<evidence type="ECO:0000256" key="6">
    <source>
        <dbReference type="ARBA" id="ARBA00023242"/>
    </source>
</evidence>
<feature type="compositionally biased region" description="Polar residues" evidence="7">
    <location>
        <begin position="661"/>
        <end position="690"/>
    </location>
</feature>
<gene>
    <name evidence="10" type="ORF">HJC23_000609</name>
</gene>
<dbReference type="Pfam" id="PF00249">
    <property type="entry name" value="Myb_DNA-binding"/>
    <property type="match status" value="3"/>
</dbReference>
<feature type="compositionally biased region" description="Polar residues" evidence="7">
    <location>
        <begin position="701"/>
        <end position="713"/>
    </location>
</feature>
<dbReference type="InterPro" id="IPR009057">
    <property type="entry name" value="Homeodomain-like_sf"/>
</dbReference>
<keyword evidence="5" id="KW-0804">Transcription</keyword>
<dbReference type="AlphaFoldDB" id="A0ABD3Q817"/>
<comment type="subcellular location">
    <subcellularLocation>
        <location evidence="1">Nucleus</location>
    </subcellularLocation>
</comment>
<feature type="domain" description="HTH myb-type" evidence="9">
    <location>
        <begin position="376"/>
        <end position="427"/>
    </location>
</feature>
<dbReference type="Gene3D" id="1.10.10.60">
    <property type="entry name" value="Homeodomain-like"/>
    <property type="match status" value="3"/>
</dbReference>
<dbReference type="InterPro" id="IPR017930">
    <property type="entry name" value="Myb_dom"/>
</dbReference>
<dbReference type="FunFam" id="1.10.10.60:FF:000016">
    <property type="entry name" value="Transcriptional activator Myb isoform A"/>
    <property type="match status" value="1"/>
</dbReference>
<reference evidence="10 11" key="1">
    <citation type="journal article" date="2020" name="G3 (Bethesda)">
        <title>Improved Reference Genome for Cyclotella cryptica CCMP332, a Model for Cell Wall Morphogenesis, Salinity Adaptation, and Lipid Production in Diatoms (Bacillariophyta).</title>
        <authorList>
            <person name="Roberts W.R."/>
            <person name="Downey K.M."/>
            <person name="Ruck E.C."/>
            <person name="Traller J.C."/>
            <person name="Alverson A.J."/>
        </authorList>
    </citation>
    <scope>NUCLEOTIDE SEQUENCE [LARGE SCALE GENOMIC DNA]</scope>
    <source>
        <strain evidence="10 11">CCMP332</strain>
    </source>
</reference>
<feature type="domain" description="Myb-like" evidence="8">
    <location>
        <begin position="428"/>
        <end position="479"/>
    </location>
</feature>
<evidence type="ECO:0000313" key="11">
    <source>
        <dbReference type="Proteomes" id="UP001516023"/>
    </source>
</evidence>
<evidence type="ECO:0000256" key="4">
    <source>
        <dbReference type="ARBA" id="ARBA00023125"/>
    </source>
</evidence>
<dbReference type="GO" id="GO:0005634">
    <property type="term" value="C:nucleus"/>
    <property type="evidence" value="ECO:0007669"/>
    <property type="project" value="UniProtKB-SubCell"/>
</dbReference>
<dbReference type="PANTHER" id="PTHR45614:SF274">
    <property type="entry name" value="MYB-LIKE DNA-BINDING PROTEIN"/>
    <property type="match status" value="1"/>
</dbReference>
<dbReference type="CDD" id="cd00167">
    <property type="entry name" value="SANT"/>
    <property type="match status" value="3"/>
</dbReference>
<comment type="caution">
    <text evidence="10">The sequence shown here is derived from an EMBL/GenBank/DDBJ whole genome shotgun (WGS) entry which is preliminary data.</text>
</comment>
<dbReference type="SUPFAM" id="SSF46689">
    <property type="entry name" value="Homeodomain-like"/>
    <property type="match status" value="2"/>
</dbReference>
<feature type="region of interest" description="Disordered" evidence="7">
    <location>
        <begin position="260"/>
        <end position="331"/>
    </location>
</feature>
<evidence type="ECO:0000259" key="8">
    <source>
        <dbReference type="PROSITE" id="PS50090"/>
    </source>
</evidence>
<feature type="compositionally biased region" description="Basic and acidic residues" evidence="7">
    <location>
        <begin position="534"/>
        <end position="551"/>
    </location>
</feature>
<dbReference type="PROSITE" id="PS50090">
    <property type="entry name" value="MYB_LIKE"/>
    <property type="match status" value="3"/>
</dbReference>
<feature type="domain" description="Myb-like" evidence="8">
    <location>
        <begin position="376"/>
        <end position="427"/>
    </location>
</feature>
<dbReference type="EMBL" id="JABMIG020000065">
    <property type="protein sequence ID" value="KAL3796106.1"/>
    <property type="molecule type" value="Genomic_DNA"/>
</dbReference>
<evidence type="ECO:0000256" key="7">
    <source>
        <dbReference type="SAM" id="MobiDB-lite"/>
    </source>
</evidence>
<feature type="region of interest" description="Disordered" evidence="7">
    <location>
        <begin position="1"/>
        <end position="96"/>
    </location>
</feature>
<feature type="region of interest" description="Disordered" evidence="7">
    <location>
        <begin position="533"/>
        <end position="572"/>
    </location>
</feature>
<feature type="domain" description="Myb-like" evidence="8">
    <location>
        <begin position="480"/>
        <end position="530"/>
    </location>
</feature>
<evidence type="ECO:0000256" key="2">
    <source>
        <dbReference type="ARBA" id="ARBA00022737"/>
    </source>
</evidence>
<dbReference type="InterPro" id="IPR001005">
    <property type="entry name" value="SANT/Myb"/>
</dbReference>
<dbReference type="PROSITE" id="PS51294">
    <property type="entry name" value="HTH_MYB"/>
    <property type="match status" value="3"/>
</dbReference>
<evidence type="ECO:0000256" key="1">
    <source>
        <dbReference type="ARBA" id="ARBA00004123"/>
    </source>
</evidence>
<accession>A0ABD3Q817</accession>
<feature type="compositionally biased region" description="Basic and acidic residues" evidence="7">
    <location>
        <begin position="34"/>
        <end position="48"/>
    </location>
</feature>
<feature type="region of interest" description="Disordered" evidence="7">
    <location>
        <begin position="371"/>
        <end position="394"/>
    </location>
</feature>
<sequence length="713" mass="78807">MGSSEDHALGALLTLKHQPSRTVTASPSLGPMKTKSEKASNHLSREDNTSSPAASAKSGSTAATEEEIAITTATSTAVPVKRGQGSKQDTSPPRPVSYPLVYPAQYHPTYHHLCAGAPPPALPTYRYPHLLQNAGRNPHNYQHSYPRQHMYQHSSHAPVSPIHILSRDSTKLQNFSQDGDKLRKGDDDLETADVAHKMAGNHVDHHGGDTVYATPVRSHHYHYYHNHPPPHHGIYPTYAPPGMPPRPAYHRIYSYSGYPYPQPHPDYHGRSDSPTPRRYSYPSPYSEAQNSPHVGSNTGDVSGRSAEKRNVTLESFPSSSGEVTGDVERESILHSRITSKVTTASRSDASAPPLETDLPCFNIEEAQFLQKSRDRKRRASTGKWSAEEDETLRSAVSNNSGKNWKKIALHLPGRTDVQCLHRWQKVLKPGLVKGPWTPEEDAMVVQLVAAHGQKKWSFIARQLQGRLGKQCRERWYNHLSPDIKKGGWTEEEDTIIIQCHAKWGNKWAEISKSLEGRTDNAIKNRWNSTLKRQVLGDHNDRDDRSNCETRSEKKRKSPSSDDIESSSEQSVKQRIMRIDDDIDVAAAALSGLASSTTFKASMTSSPQLSPKSGSGSFVSPSPKNCFGSHHLESTPLKSMPQFSLTDNSGSDRLVPLLGCEISSSNSNRGTSQLEGTRKSSPYQSRASLSEASLLMDLTKRMTPSPTQDQTLGK</sequence>
<dbReference type="GO" id="GO:0003677">
    <property type="term" value="F:DNA binding"/>
    <property type="evidence" value="ECO:0007669"/>
    <property type="project" value="UniProtKB-KW"/>
</dbReference>
<feature type="region of interest" description="Disordered" evidence="7">
    <location>
        <begin position="660"/>
        <end position="713"/>
    </location>
</feature>
<feature type="domain" description="HTH myb-type" evidence="9">
    <location>
        <begin position="428"/>
        <end position="483"/>
    </location>
</feature>
<feature type="region of interest" description="Disordered" evidence="7">
    <location>
        <begin position="601"/>
        <end position="621"/>
    </location>
</feature>
<evidence type="ECO:0000259" key="9">
    <source>
        <dbReference type="PROSITE" id="PS51294"/>
    </source>
</evidence>
<feature type="compositionally biased region" description="Low complexity" evidence="7">
    <location>
        <begin position="272"/>
        <end position="286"/>
    </location>
</feature>
<dbReference type="PANTHER" id="PTHR45614">
    <property type="entry name" value="MYB PROTEIN-RELATED"/>
    <property type="match status" value="1"/>
</dbReference>
<dbReference type="InterPro" id="IPR050560">
    <property type="entry name" value="MYB_TF"/>
</dbReference>
<keyword evidence="3" id="KW-0805">Transcription regulation</keyword>
<name>A0ABD3Q817_9STRA</name>
<dbReference type="FunFam" id="1.10.10.60:FF:000010">
    <property type="entry name" value="Transcriptional activator Myb isoform A"/>
    <property type="match status" value="1"/>
</dbReference>
<evidence type="ECO:0000256" key="3">
    <source>
        <dbReference type="ARBA" id="ARBA00023015"/>
    </source>
</evidence>
<keyword evidence="6" id="KW-0539">Nucleus</keyword>
<evidence type="ECO:0000313" key="10">
    <source>
        <dbReference type="EMBL" id="KAL3796106.1"/>
    </source>
</evidence>
<keyword evidence="4" id="KW-0238">DNA-binding</keyword>
<feature type="compositionally biased region" description="Low complexity" evidence="7">
    <location>
        <begin position="49"/>
        <end position="77"/>
    </location>
</feature>
<organism evidence="10 11">
    <name type="scientific">Cyclotella cryptica</name>
    <dbReference type="NCBI Taxonomy" id="29204"/>
    <lineage>
        <taxon>Eukaryota</taxon>
        <taxon>Sar</taxon>
        <taxon>Stramenopiles</taxon>
        <taxon>Ochrophyta</taxon>
        <taxon>Bacillariophyta</taxon>
        <taxon>Coscinodiscophyceae</taxon>
        <taxon>Thalassiosirophycidae</taxon>
        <taxon>Stephanodiscales</taxon>
        <taxon>Stephanodiscaceae</taxon>
        <taxon>Cyclotella</taxon>
    </lineage>
</organism>